<keyword evidence="1" id="KW-0472">Membrane</keyword>
<dbReference type="Pfam" id="PF02470">
    <property type="entry name" value="MlaD"/>
    <property type="match status" value="1"/>
</dbReference>
<dbReference type="PANTHER" id="PTHR33371:SF4">
    <property type="entry name" value="INTERMEMBRANE PHOSPHOLIPID TRANSPORT SYSTEM BINDING PROTEIN MLAD"/>
    <property type="match status" value="1"/>
</dbReference>
<dbReference type="RefSeq" id="WP_006952624.1">
    <property type="nucleotide sequence ID" value="NZ_JH594522.1"/>
</dbReference>
<dbReference type="InterPro" id="IPR052336">
    <property type="entry name" value="MlaD_Phospholipid_Transporter"/>
</dbReference>
<name>H1Q2X6_9BACT</name>
<feature type="transmembrane region" description="Helical" evidence="1">
    <location>
        <begin position="12"/>
        <end position="30"/>
    </location>
</feature>
<dbReference type="InterPro" id="IPR003399">
    <property type="entry name" value="Mce/MlaD"/>
</dbReference>
<keyword evidence="4" id="KW-1185">Reference proteome</keyword>
<feature type="domain" description="Mce/MlaD" evidence="2">
    <location>
        <begin position="39"/>
        <end position="104"/>
    </location>
</feature>
<evidence type="ECO:0000259" key="2">
    <source>
        <dbReference type="Pfam" id="PF02470"/>
    </source>
</evidence>
<protein>
    <recommendedName>
        <fullName evidence="2">Mce/MlaD domain-containing protein</fullName>
    </recommendedName>
</protein>
<dbReference type="Proteomes" id="UP000016023">
    <property type="component" value="Unassembled WGS sequence"/>
</dbReference>
<sequence length="327" mass="35360">MKKKYFTPELKIALVAIAGVVILFFGIQFLKGLDLFATTTSYKMHFDSVDGLSVTTPVYANGVKVGAVKGIYYDYEHPEKEISVDVNIDKSMKIPEGTTAEILSDLMGNVKMNLILGRSSNYMKPGDVIEGGVNGGTLGGVRDLIPSVQQLMPKLDSILMSVNSLLADPALRNVVHNADKISADLTTSTRELNMLLAQLNGTVPGMMGKADRLLDNASGAMKNINGGITDARGTIKSANGMITTLDNKVADIDLAGTMYKVNTALEHVNALTAKLNSNEGSLGMLINDPTFYNNLNKTMRSADSLLINIKAHPKRYVHFSLFGRKDK</sequence>
<dbReference type="HOGENOM" id="CLU_054524_1_0_10"/>
<dbReference type="PANTHER" id="PTHR33371">
    <property type="entry name" value="INTERMEMBRANE PHOSPHOLIPID TRANSPORT SYSTEM BINDING PROTEIN MLAD-RELATED"/>
    <property type="match status" value="1"/>
</dbReference>
<comment type="caution">
    <text evidence="3">The sequence shown here is derived from an EMBL/GenBank/DDBJ whole genome shotgun (WGS) entry which is preliminary data.</text>
</comment>
<dbReference type="eggNOG" id="COG1463">
    <property type="taxonomic scope" value="Bacteria"/>
</dbReference>
<dbReference type="PATRIC" id="fig|883158.3.peg.1267"/>
<dbReference type="AlphaFoldDB" id="H1Q2X6"/>
<keyword evidence="1" id="KW-1133">Transmembrane helix</keyword>
<evidence type="ECO:0000313" key="4">
    <source>
        <dbReference type="Proteomes" id="UP000016023"/>
    </source>
</evidence>
<gene>
    <name evidence="3" type="ORF">HMPREF9140_01264</name>
</gene>
<accession>H1Q2X6</accession>
<dbReference type="STRING" id="883158.HMPREF9140_01264"/>
<organism evidence="3 4">
    <name type="scientific">Prevotella micans F0438</name>
    <dbReference type="NCBI Taxonomy" id="883158"/>
    <lineage>
        <taxon>Bacteria</taxon>
        <taxon>Pseudomonadati</taxon>
        <taxon>Bacteroidota</taxon>
        <taxon>Bacteroidia</taxon>
        <taxon>Bacteroidales</taxon>
        <taxon>Prevotellaceae</taxon>
        <taxon>Prevotella</taxon>
    </lineage>
</organism>
<keyword evidence="1" id="KW-0812">Transmembrane</keyword>
<reference evidence="3 4" key="1">
    <citation type="submission" date="2011-12" db="EMBL/GenBank/DDBJ databases">
        <title>The Genome Sequence of Prevotella micans F0438.</title>
        <authorList>
            <consortium name="The Broad Institute Genome Sequencing Platform"/>
            <person name="Earl A."/>
            <person name="Ward D."/>
            <person name="Feldgarden M."/>
            <person name="Gevers D."/>
            <person name="Izard J."/>
            <person name="Baranova O.V."/>
            <person name="Blanton J.M."/>
            <person name="Wade W.G."/>
            <person name="Dewhirst F.E."/>
            <person name="Young S.K."/>
            <person name="Zeng Q."/>
            <person name="Gargeya S."/>
            <person name="Fitzgerald M."/>
            <person name="Haas B."/>
            <person name="Abouelleil A."/>
            <person name="Alvarado L."/>
            <person name="Arachchi H.M."/>
            <person name="Berlin A."/>
            <person name="Chapman S.B."/>
            <person name="Gearin G."/>
            <person name="Goldberg J."/>
            <person name="Griggs A."/>
            <person name="Gujja S."/>
            <person name="Hansen M."/>
            <person name="Heiman D."/>
            <person name="Howarth C."/>
            <person name="Larimer J."/>
            <person name="Lui A."/>
            <person name="MacDonald P.J.P."/>
            <person name="McCowen C."/>
            <person name="Montmayeur A."/>
            <person name="Murphy C."/>
            <person name="Neiman D."/>
            <person name="Pearson M."/>
            <person name="Priest M."/>
            <person name="Roberts A."/>
            <person name="Saif S."/>
            <person name="Shea T."/>
            <person name="Sisk P."/>
            <person name="Stolte C."/>
            <person name="Sykes S."/>
            <person name="Wortman J."/>
            <person name="Nusbaum C."/>
            <person name="Birren B."/>
        </authorList>
    </citation>
    <scope>NUCLEOTIDE SEQUENCE [LARGE SCALE GENOMIC DNA]</scope>
    <source>
        <strain evidence="3 4">F0438</strain>
    </source>
</reference>
<evidence type="ECO:0000256" key="1">
    <source>
        <dbReference type="SAM" id="Phobius"/>
    </source>
</evidence>
<proteinExistence type="predicted"/>
<dbReference type="EMBL" id="AGWK01000036">
    <property type="protein sequence ID" value="EHO69574.1"/>
    <property type="molecule type" value="Genomic_DNA"/>
</dbReference>
<evidence type="ECO:0000313" key="3">
    <source>
        <dbReference type="EMBL" id="EHO69574.1"/>
    </source>
</evidence>